<dbReference type="EMBL" id="JABAGI010000016">
    <property type="protein sequence ID" value="NME62780.1"/>
    <property type="molecule type" value="Genomic_DNA"/>
</dbReference>
<accession>A0A7X9NSF9</accession>
<sequence>MKNLTQTLLNNDASHGLVIGFDAPWGYGKTSLKNMVVEQLRDDADSNVTVVEFDPWMYSDTGDVVSALFRTIAQSLSGFGTGITALGVRHVLSVVSDFFAGLFGTITPPNAAVATTSKVLSQGFKSLSKILEPNSGKIDKLRSVREKLRKDLLKEKRRIIVFIDDIDRLADNEISALFRAVKSVGDFPNVIYVLLYDHYKVAEALERDARSGGYEFLEKIVQVPILIPEPSGVAVRTKLKGDLISIHNNRSSDNTLSPRDEHIFSNCVSLFITTPRRANLLLNKVKLSYSTLGADIELFDLAGITCIEAFCPKLYQWISRHRHEICGGIPRGNASSGSFTSSSSSERITQLIQESDKNLTEECADWKHVVETLFPLVSWATAKRFAFLGENETDQSYRSIYKDQYVDLYFNFNLPENVIPESLYSSFLLNKNINELDITPDSDYAKAAFSGAIQDYIERHVFKYKTLDTKQIIELFKFYCEVPFSMQCRSSKVSLPLMPTYPMKTFLRVSLNKKSGLDTVSILDALVLLDSPGAFLALIWLTVGMKLCLMRKQTNDFRKNIFLSEMSSYGQDNINNFIDHNLSALDDEALKERLPHIIDRLKELALKMQKKSKLPANIWHIELLQAAAMLRWLFEDDADDLISSLRALEPYIDQEMYSVTIAAALTKREDKQYIVNRKILERIVDPETYRKSILSIIKRDAQNIPEPEGQHVAYAALLKKEANEASDTVHTAVSVDEVLNLLEDWRRGKFTFDSKG</sequence>
<dbReference type="Pfam" id="PF07693">
    <property type="entry name" value="KAP_NTPase"/>
    <property type="match status" value="1"/>
</dbReference>
<dbReference type="InterPro" id="IPR052754">
    <property type="entry name" value="NTPase_KAP_P-loop"/>
</dbReference>
<evidence type="ECO:0000313" key="2">
    <source>
        <dbReference type="EMBL" id="NME62780.1"/>
    </source>
</evidence>
<organism evidence="2 3">
    <name type="scientific">Bifidobacterium thermophilum</name>
    <dbReference type="NCBI Taxonomy" id="33905"/>
    <lineage>
        <taxon>Bacteria</taxon>
        <taxon>Bacillati</taxon>
        <taxon>Actinomycetota</taxon>
        <taxon>Actinomycetes</taxon>
        <taxon>Bifidobacteriales</taxon>
        <taxon>Bifidobacteriaceae</taxon>
        <taxon>Bifidobacterium</taxon>
    </lineage>
</organism>
<comment type="caution">
    <text evidence="2">The sequence shown here is derived from an EMBL/GenBank/DDBJ whole genome shotgun (WGS) entry which is preliminary data.</text>
</comment>
<dbReference type="InterPro" id="IPR027417">
    <property type="entry name" value="P-loop_NTPase"/>
</dbReference>
<proteinExistence type="predicted"/>
<feature type="domain" description="KAP NTPase" evidence="1">
    <location>
        <begin position="2"/>
        <end position="290"/>
    </location>
</feature>
<dbReference type="RefSeq" id="WP_168984547.1">
    <property type="nucleotide sequence ID" value="NZ_JABAGI010000016.1"/>
</dbReference>
<gene>
    <name evidence="2" type="ORF">HF844_08280</name>
</gene>
<dbReference type="PANTHER" id="PTHR22674">
    <property type="entry name" value="NTPASE, KAP FAMILY P-LOOP DOMAIN-CONTAINING 1"/>
    <property type="match status" value="1"/>
</dbReference>
<evidence type="ECO:0000313" key="3">
    <source>
        <dbReference type="Proteomes" id="UP000588369"/>
    </source>
</evidence>
<name>A0A7X9NSF9_9BIFI</name>
<reference evidence="2 3" key="1">
    <citation type="submission" date="2020-04" db="EMBL/GenBank/DDBJ databases">
        <authorList>
            <person name="Hitch T.C.A."/>
            <person name="Wylensek D."/>
            <person name="Clavel T."/>
        </authorList>
    </citation>
    <scope>NUCLEOTIDE SEQUENCE [LARGE SCALE GENOMIC DNA]</scope>
    <source>
        <strain evidence="2 3">BSM-130-P53-3C</strain>
    </source>
</reference>
<evidence type="ECO:0000259" key="1">
    <source>
        <dbReference type="Pfam" id="PF07693"/>
    </source>
</evidence>
<dbReference type="SUPFAM" id="SSF52540">
    <property type="entry name" value="P-loop containing nucleoside triphosphate hydrolases"/>
    <property type="match status" value="1"/>
</dbReference>
<dbReference type="Gene3D" id="3.40.50.300">
    <property type="entry name" value="P-loop containing nucleotide triphosphate hydrolases"/>
    <property type="match status" value="1"/>
</dbReference>
<dbReference type="InterPro" id="IPR011646">
    <property type="entry name" value="KAP_P-loop"/>
</dbReference>
<dbReference type="Proteomes" id="UP000588369">
    <property type="component" value="Unassembled WGS sequence"/>
</dbReference>
<dbReference type="PANTHER" id="PTHR22674:SF6">
    <property type="entry name" value="NTPASE KAP FAMILY P-LOOP DOMAIN-CONTAINING PROTEIN 1"/>
    <property type="match status" value="1"/>
</dbReference>
<protein>
    <recommendedName>
        <fullName evidence="1">KAP NTPase domain-containing protein</fullName>
    </recommendedName>
</protein>
<dbReference type="AlphaFoldDB" id="A0A7X9NSF9"/>